<keyword evidence="1" id="KW-0472">Membrane</keyword>
<keyword evidence="1" id="KW-0812">Transmembrane</keyword>
<name>A0AA85B2N1_9TREM</name>
<dbReference type="WBParaSite" id="SMTH1_28000.1">
    <property type="protein sequence ID" value="SMTH1_28000.1"/>
    <property type="gene ID" value="SMTH1_28000"/>
</dbReference>
<protein>
    <submittedName>
        <fullName evidence="3">Uncharacterized protein</fullName>
    </submittedName>
</protein>
<dbReference type="AlphaFoldDB" id="A0AA85B2N1"/>
<keyword evidence="1" id="KW-1133">Transmembrane helix</keyword>
<reference evidence="3" key="1">
    <citation type="submission" date="2023-11" db="UniProtKB">
        <authorList>
            <consortium name="WormBaseParasite"/>
        </authorList>
    </citation>
    <scope>IDENTIFICATION</scope>
</reference>
<evidence type="ECO:0000256" key="1">
    <source>
        <dbReference type="SAM" id="Phobius"/>
    </source>
</evidence>
<feature type="transmembrane region" description="Helical" evidence="1">
    <location>
        <begin position="7"/>
        <end position="27"/>
    </location>
</feature>
<organism evidence="2 3">
    <name type="scientific">Schistosoma mattheei</name>
    <dbReference type="NCBI Taxonomy" id="31246"/>
    <lineage>
        <taxon>Eukaryota</taxon>
        <taxon>Metazoa</taxon>
        <taxon>Spiralia</taxon>
        <taxon>Lophotrochozoa</taxon>
        <taxon>Platyhelminthes</taxon>
        <taxon>Trematoda</taxon>
        <taxon>Digenea</taxon>
        <taxon>Strigeidida</taxon>
        <taxon>Schistosomatoidea</taxon>
        <taxon>Schistosomatidae</taxon>
        <taxon>Schistosoma</taxon>
    </lineage>
</organism>
<accession>A0AA85B2N1</accession>
<evidence type="ECO:0000313" key="3">
    <source>
        <dbReference type="WBParaSite" id="SMTH1_28000.1"/>
    </source>
</evidence>
<evidence type="ECO:0000313" key="2">
    <source>
        <dbReference type="Proteomes" id="UP000050791"/>
    </source>
</evidence>
<proteinExistence type="predicted"/>
<dbReference type="Proteomes" id="UP000050791">
    <property type="component" value="Unassembled WGS sequence"/>
</dbReference>
<sequence>MASILLLIKLIGIIVLKVTSNFLYIVISCFREIYNGLKEVLPLKRTYNGNEWEPVSSVSRLGVVVITNHHIQRQEPQDEYSSDIISRSLKNPSLFERVLDENSVGVIVSWIANCIQKKDLGISIKNTDLILVYTKTRDSLYDLNKWLNVLPNHNYSKPHFANNHNKIKGSDSYSCILSSTRSNLSRKHNLEDPRIYCSYGQLYNRLFSYSLRSLSTVNHASNLENKLLLKFQYISSEKEDCSDLLEVGLQTALKANLDYIIFINPRAMNLSEHLLTETIQLLANKNENCQVDFVLGITKPCSRSLRTDTDVNISRRKSSNGLYLFGLKCEQHHMVSNIKSICANLEWSSINAADILYRNIYHSLSNKNLVCLRERLEEVSEPLDLINVQQSTGLLCEDVLNDSVTVIIPMGYGHPDDCIDSEDIELVDVKFSRSLAYTVELAVHNASGKRQIEIIIIDSSPSKYPQTGKLLNSSTAHPITTEYLHDIVHPRCMVNVELYHYDPSVTSILTPSRGELIRYAIDQYANGSMLVILEPGVQLPVNWDSAVYYTLQRPGVGMGCFAYRLHLDDKYIHQKSVLWALSCWLGSWIVNVQTNWSGVPIAGQPHFIYSHYLKCINGYPRSCRAFHAIDLALKSHQYLGDVIRTRSRTAAAGVPTDYALRHGVYYTVLYTILLGIARYLGATEVQLKWALEKFPSLSNVKLCENKCSY</sequence>